<organism evidence="1 2">
    <name type="scientific">Ensete ventricosum</name>
    <name type="common">Abyssinian banana</name>
    <name type="synonym">Musa ensete</name>
    <dbReference type="NCBI Taxonomy" id="4639"/>
    <lineage>
        <taxon>Eukaryota</taxon>
        <taxon>Viridiplantae</taxon>
        <taxon>Streptophyta</taxon>
        <taxon>Embryophyta</taxon>
        <taxon>Tracheophyta</taxon>
        <taxon>Spermatophyta</taxon>
        <taxon>Magnoliopsida</taxon>
        <taxon>Liliopsida</taxon>
        <taxon>Zingiberales</taxon>
        <taxon>Musaceae</taxon>
        <taxon>Ensete</taxon>
    </lineage>
</organism>
<gene>
    <name evidence="1" type="ORF">B296_00046251</name>
</gene>
<name>A0A426Z4J7_ENSVE</name>
<dbReference type="AlphaFoldDB" id="A0A426Z4J7"/>
<dbReference type="EMBL" id="AMZH03008467">
    <property type="protein sequence ID" value="RRT58888.1"/>
    <property type="molecule type" value="Genomic_DNA"/>
</dbReference>
<proteinExistence type="predicted"/>
<evidence type="ECO:0000313" key="1">
    <source>
        <dbReference type="EMBL" id="RRT58888.1"/>
    </source>
</evidence>
<evidence type="ECO:0000313" key="2">
    <source>
        <dbReference type="Proteomes" id="UP000287651"/>
    </source>
</evidence>
<protein>
    <submittedName>
        <fullName evidence="1">Uncharacterized protein</fullName>
    </submittedName>
</protein>
<sequence>MVHLRALTYKKAIAKLYNRRLRPWQIKADDLVVGKAKFSDPTQSRGKLAPNWEGPYRIESTIQPGTYTLVIMEEK</sequence>
<dbReference type="Proteomes" id="UP000287651">
    <property type="component" value="Unassembled WGS sequence"/>
</dbReference>
<comment type="caution">
    <text evidence="1">The sequence shown here is derived from an EMBL/GenBank/DDBJ whole genome shotgun (WGS) entry which is preliminary data.</text>
</comment>
<reference evidence="1 2" key="1">
    <citation type="journal article" date="2014" name="Agronomy (Basel)">
        <title>A Draft Genome Sequence for Ensete ventricosum, the Drought-Tolerant Tree Against Hunger.</title>
        <authorList>
            <person name="Harrison J."/>
            <person name="Moore K.A."/>
            <person name="Paszkiewicz K."/>
            <person name="Jones T."/>
            <person name="Grant M."/>
            <person name="Ambacheew D."/>
            <person name="Muzemil S."/>
            <person name="Studholme D.J."/>
        </authorList>
    </citation>
    <scope>NUCLEOTIDE SEQUENCE [LARGE SCALE GENOMIC DNA]</scope>
</reference>
<accession>A0A426Z4J7</accession>